<feature type="domain" description="CCHC-type" evidence="10">
    <location>
        <begin position="220"/>
        <end position="236"/>
    </location>
</feature>
<protein>
    <recommendedName>
        <fullName evidence="7">Zinc finger CCHC domain-containing protein 7</fullName>
    </recommendedName>
    <alternativeName>
        <fullName evidence="8">TRAMP-like complex RNA-binding factor ZCCHC7</fullName>
    </alternativeName>
</protein>
<dbReference type="GO" id="GO:0071035">
    <property type="term" value="P:nuclear polyadenylation-dependent rRNA catabolic process"/>
    <property type="evidence" value="ECO:0007669"/>
    <property type="project" value="TreeGrafter"/>
</dbReference>
<keyword evidence="6" id="KW-0539">Nucleus</keyword>
<dbReference type="Gene3D" id="4.10.60.10">
    <property type="entry name" value="Zinc finger, CCHC-type"/>
    <property type="match status" value="2"/>
</dbReference>
<sequence>MAYDYLEEIPYDHGHMFQKTCENGYDSDKIDSDIEDMLYASIHHQTINSEELSFIPTKPNETSNDDDDDDQHELLIHNVRNIFNERKVVKKKKIKERKNLKRKNQTDLQQNTIDDDGQQSIVKQNKITPGQFDISYGHNISLNSDNCTDTKNGFYLEANYDNEDIDEVMKKLPKDRRYWKVGTQDLQSFFYRRGRHRPKQCNLCFNFGHLDRVCPNRIKRCFICGDDDHEQKSCDKKLTCSNCFMIGHTSKNCTSKIQCKLCNIVGHSQENCTYHWRKYLTVVNETDDHKDISIFQSNDVTINTKVSCYNCGMDGSHFGHECKSLTINRKRNEIPSPIFHLKPNKMNRKQWSRQRTNTTIFQKQSGTKIKPFLANVTNGNVDSDDDSLEYVENLLRQSNPSVDRIDQSNIVKKKQKSLKNVKNNQINVMKISKKKSKQQQPFNRQIVNSQTKKKKNKKTLKKNNKFSNQIIQLQSIDGNKIKIKKKIKIKINKN</sequence>
<name>A0A9D4SDJ5_DERFA</name>
<gene>
    <name evidence="11" type="ORF">HUG17_8882</name>
</gene>
<proteinExistence type="predicted"/>
<dbReference type="PANTHER" id="PTHR46543">
    <property type="entry name" value="ZINC FINGER CCHC DOMAIN-CONTAINING PROTEIN 7"/>
    <property type="match status" value="1"/>
</dbReference>
<comment type="caution">
    <text evidence="11">The sequence shown here is derived from an EMBL/GenBank/DDBJ whole genome shotgun (WGS) entry which is preliminary data.</text>
</comment>
<evidence type="ECO:0000256" key="2">
    <source>
        <dbReference type="ARBA" id="ARBA00022723"/>
    </source>
</evidence>
<dbReference type="SUPFAM" id="SSF57756">
    <property type="entry name" value="Retrovirus zinc finger-like domains"/>
    <property type="match status" value="2"/>
</dbReference>
<dbReference type="GO" id="GO:0071039">
    <property type="term" value="P:nuclear polyadenylation-dependent CUT catabolic process"/>
    <property type="evidence" value="ECO:0007669"/>
    <property type="project" value="TreeGrafter"/>
</dbReference>
<reference evidence="11" key="1">
    <citation type="submission" date="2020-06" db="EMBL/GenBank/DDBJ databases">
        <authorList>
            <person name="Ji K."/>
            <person name="Li J."/>
        </authorList>
    </citation>
    <scope>NUCLEOTIDE SEQUENCE</scope>
    <source>
        <strain evidence="11">JKM2019</strain>
        <tissue evidence="11">Whole body</tissue>
    </source>
</reference>
<dbReference type="PANTHER" id="PTHR46543:SF1">
    <property type="entry name" value="ZINC FINGER CCHC DOMAIN-CONTAINING PROTEIN 7"/>
    <property type="match status" value="1"/>
</dbReference>
<accession>A0A9D4SDJ5</accession>
<dbReference type="InterPro" id="IPR001878">
    <property type="entry name" value="Znf_CCHC"/>
</dbReference>
<dbReference type="EMBL" id="SDOV01000008">
    <property type="protein sequence ID" value="KAH7637778.1"/>
    <property type="molecule type" value="Genomic_DNA"/>
</dbReference>
<dbReference type="GO" id="GO:0071036">
    <property type="term" value="P:nuclear polyadenylation-dependent snoRNA catabolic process"/>
    <property type="evidence" value="ECO:0007669"/>
    <property type="project" value="TreeGrafter"/>
</dbReference>
<evidence type="ECO:0000313" key="11">
    <source>
        <dbReference type="EMBL" id="KAH7637778.1"/>
    </source>
</evidence>
<keyword evidence="4" id="KW-0863">Zinc-finger</keyword>
<dbReference type="GO" id="GO:0008270">
    <property type="term" value="F:zinc ion binding"/>
    <property type="evidence" value="ECO:0007669"/>
    <property type="project" value="UniProtKB-KW"/>
</dbReference>
<keyword evidence="3" id="KW-0677">Repeat</keyword>
<keyword evidence="5" id="KW-0862">Zinc</keyword>
<evidence type="ECO:0000256" key="5">
    <source>
        <dbReference type="ARBA" id="ARBA00022833"/>
    </source>
</evidence>
<dbReference type="GO" id="GO:0071031">
    <property type="term" value="P:nuclear mRNA surveillance of mRNA 3'-end processing"/>
    <property type="evidence" value="ECO:0007669"/>
    <property type="project" value="TreeGrafter"/>
</dbReference>
<evidence type="ECO:0000256" key="3">
    <source>
        <dbReference type="ARBA" id="ARBA00022737"/>
    </source>
</evidence>
<evidence type="ECO:0000256" key="9">
    <source>
        <dbReference type="SAM" id="MobiDB-lite"/>
    </source>
</evidence>
<dbReference type="SMART" id="SM00343">
    <property type="entry name" value="ZnF_C2HC"/>
    <property type="match status" value="5"/>
</dbReference>
<organism evidence="11">
    <name type="scientific">Dermatophagoides farinae</name>
    <name type="common">American house dust mite</name>
    <dbReference type="NCBI Taxonomy" id="6954"/>
    <lineage>
        <taxon>Eukaryota</taxon>
        <taxon>Metazoa</taxon>
        <taxon>Ecdysozoa</taxon>
        <taxon>Arthropoda</taxon>
        <taxon>Chelicerata</taxon>
        <taxon>Arachnida</taxon>
        <taxon>Acari</taxon>
        <taxon>Acariformes</taxon>
        <taxon>Sarcoptiformes</taxon>
        <taxon>Astigmata</taxon>
        <taxon>Psoroptidia</taxon>
        <taxon>Analgoidea</taxon>
        <taxon>Pyroglyphidae</taxon>
        <taxon>Dermatophagoidinae</taxon>
        <taxon>Dermatophagoides</taxon>
    </lineage>
</organism>
<evidence type="ECO:0000256" key="6">
    <source>
        <dbReference type="ARBA" id="ARBA00023242"/>
    </source>
</evidence>
<keyword evidence="2" id="KW-0479">Metal-binding</keyword>
<evidence type="ECO:0000256" key="4">
    <source>
        <dbReference type="ARBA" id="ARBA00022771"/>
    </source>
</evidence>
<dbReference type="Proteomes" id="UP000828236">
    <property type="component" value="Unassembled WGS sequence"/>
</dbReference>
<dbReference type="InterPro" id="IPR051644">
    <property type="entry name" value="TRAMP_AT-DNA-binding"/>
</dbReference>
<feature type="domain" description="CCHC-type" evidence="10">
    <location>
        <begin position="307"/>
        <end position="324"/>
    </location>
</feature>
<feature type="compositionally biased region" description="Polar residues" evidence="9">
    <location>
        <begin position="441"/>
        <end position="450"/>
    </location>
</feature>
<dbReference type="GO" id="GO:0071038">
    <property type="term" value="P:TRAMP-dependent tRNA surveillance pathway"/>
    <property type="evidence" value="ECO:0007669"/>
    <property type="project" value="TreeGrafter"/>
</dbReference>
<comment type="subcellular location">
    <subcellularLocation>
        <location evidence="1">Nucleus</location>
    </subcellularLocation>
</comment>
<feature type="domain" description="CCHC-type" evidence="10">
    <location>
        <begin position="258"/>
        <end position="274"/>
    </location>
</feature>
<feature type="region of interest" description="Disordered" evidence="9">
    <location>
        <begin position="436"/>
        <end position="459"/>
    </location>
</feature>
<dbReference type="GO" id="GO:0003723">
    <property type="term" value="F:RNA binding"/>
    <property type="evidence" value="ECO:0007669"/>
    <property type="project" value="TreeGrafter"/>
</dbReference>
<evidence type="ECO:0000256" key="8">
    <source>
        <dbReference type="ARBA" id="ARBA00043023"/>
    </source>
</evidence>
<evidence type="ECO:0000256" key="1">
    <source>
        <dbReference type="ARBA" id="ARBA00004123"/>
    </source>
</evidence>
<feature type="domain" description="CCHC-type" evidence="10">
    <location>
        <begin position="239"/>
        <end position="255"/>
    </location>
</feature>
<dbReference type="InterPro" id="IPR036875">
    <property type="entry name" value="Znf_CCHC_sf"/>
</dbReference>
<reference evidence="11" key="2">
    <citation type="journal article" date="2021" name="World Allergy Organ. J.">
        <title>Chromosome-level assembly of Dermatophagoides farinae genome and transcriptome reveals two novel allergens Der f 37 and Der f 39.</title>
        <authorList>
            <person name="Chen J."/>
            <person name="Cai Z."/>
            <person name="Fan D."/>
            <person name="Hu J."/>
            <person name="Hou Y."/>
            <person name="He Y."/>
            <person name="Zhang Z."/>
            <person name="Zhao Z."/>
            <person name="Gao P."/>
            <person name="Hu W."/>
            <person name="Sun J."/>
            <person name="Li J."/>
            <person name="Ji K."/>
        </authorList>
    </citation>
    <scope>NUCLEOTIDE SEQUENCE</scope>
    <source>
        <strain evidence="11">JKM2019</strain>
    </source>
</reference>
<evidence type="ECO:0000256" key="7">
    <source>
        <dbReference type="ARBA" id="ARBA00041190"/>
    </source>
</evidence>
<feature type="domain" description="CCHC-type" evidence="10">
    <location>
        <begin position="200"/>
        <end position="216"/>
    </location>
</feature>
<dbReference type="GO" id="GO:0031499">
    <property type="term" value="C:TRAMP complex"/>
    <property type="evidence" value="ECO:0007669"/>
    <property type="project" value="TreeGrafter"/>
</dbReference>
<evidence type="ECO:0000259" key="10">
    <source>
        <dbReference type="SMART" id="SM00343"/>
    </source>
</evidence>
<dbReference type="OrthoDB" id="6434733at2759"/>
<dbReference type="AlphaFoldDB" id="A0A9D4SDJ5"/>
<dbReference type="GO" id="GO:0071037">
    <property type="term" value="P:nuclear polyadenylation-dependent snRNA catabolic process"/>
    <property type="evidence" value="ECO:0007669"/>
    <property type="project" value="TreeGrafter"/>
</dbReference>